<dbReference type="Proteomes" id="UP000598032">
    <property type="component" value="Unassembled WGS sequence"/>
</dbReference>
<sequence>MNKPAQLTSITPLLEAVRCINRSKSTYYDMQNPKSARYDPDLPVPFKIGRSTFVVTEELEQYIQKKIATRRAPETKKDQFKVKNGMHAPDSLDTAENKLKARKIGFNSSEGNASSVSHADFRASN</sequence>
<reference evidence="2 3" key="1">
    <citation type="submission" date="2020-10" db="EMBL/GenBank/DDBJ databases">
        <authorList>
            <person name="Peeters C."/>
        </authorList>
    </citation>
    <scope>NUCLEOTIDE SEQUENCE [LARGE SCALE GENOMIC DNA]</scope>
    <source>
        <strain evidence="2 3">LMG 28140</strain>
    </source>
</reference>
<name>A0ABM8P5Q0_9BURK</name>
<feature type="compositionally biased region" description="Basic and acidic residues" evidence="1">
    <location>
        <begin position="71"/>
        <end position="81"/>
    </location>
</feature>
<feature type="region of interest" description="Disordered" evidence="1">
    <location>
        <begin position="106"/>
        <end position="125"/>
    </location>
</feature>
<proteinExistence type="predicted"/>
<feature type="region of interest" description="Disordered" evidence="1">
    <location>
        <begin position="70"/>
        <end position="96"/>
    </location>
</feature>
<evidence type="ECO:0000313" key="3">
    <source>
        <dbReference type="Proteomes" id="UP000598032"/>
    </source>
</evidence>
<dbReference type="EMBL" id="CAJHCP010000017">
    <property type="protein sequence ID" value="CAD6557020.1"/>
    <property type="molecule type" value="Genomic_DNA"/>
</dbReference>
<organism evidence="2 3">
    <name type="scientific">Paraburkholderia metrosideri</name>
    <dbReference type="NCBI Taxonomy" id="580937"/>
    <lineage>
        <taxon>Bacteria</taxon>
        <taxon>Pseudomonadati</taxon>
        <taxon>Pseudomonadota</taxon>
        <taxon>Betaproteobacteria</taxon>
        <taxon>Burkholderiales</taxon>
        <taxon>Burkholderiaceae</taxon>
        <taxon>Paraburkholderia</taxon>
    </lineage>
</organism>
<evidence type="ECO:0000313" key="2">
    <source>
        <dbReference type="EMBL" id="CAD6557020.1"/>
    </source>
</evidence>
<protein>
    <recommendedName>
        <fullName evidence="4">AlpA family phage regulatory protein</fullName>
    </recommendedName>
</protein>
<evidence type="ECO:0000256" key="1">
    <source>
        <dbReference type="SAM" id="MobiDB-lite"/>
    </source>
</evidence>
<accession>A0ABM8P5Q0</accession>
<comment type="caution">
    <text evidence="2">The sequence shown here is derived from an EMBL/GenBank/DDBJ whole genome shotgun (WGS) entry which is preliminary data.</text>
</comment>
<dbReference type="RefSeq" id="WP_201645932.1">
    <property type="nucleotide sequence ID" value="NZ_CAJHCP010000017.1"/>
</dbReference>
<keyword evidence="3" id="KW-1185">Reference proteome</keyword>
<evidence type="ECO:0008006" key="4">
    <source>
        <dbReference type="Google" id="ProtNLM"/>
    </source>
</evidence>
<gene>
    <name evidence="2" type="ORF">LMG28140_06041</name>
</gene>